<evidence type="ECO:0000313" key="4">
    <source>
        <dbReference type="Proteomes" id="UP000002217"/>
    </source>
</evidence>
<dbReference type="RefSeq" id="WP_015759062.1">
    <property type="nucleotide sequence ID" value="NC_013216.1"/>
</dbReference>
<name>C8VWL1_DESAS</name>
<accession>C8VWL1</accession>
<dbReference type="HOGENOM" id="CLU_043794_0_0_9"/>
<feature type="domain" description="Phage capsid-like C-terminal" evidence="2">
    <location>
        <begin position="34"/>
        <end position="312"/>
    </location>
</feature>
<comment type="subcellular location">
    <subcellularLocation>
        <location evidence="1">Virion</location>
    </subcellularLocation>
</comment>
<dbReference type="EMBL" id="CP001720">
    <property type="protein sequence ID" value="ACV64375.1"/>
    <property type="molecule type" value="Genomic_DNA"/>
</dbReference>
<keyword evidence="4" id="KW-1185">Reference proteome</keyword>
<proteinExistence type="predicted"/>
<dbReference type="Gene3D" id="3.30.2400.10">
    <property type="entry name" value="Major capsid protein gp5"/>
    <property type="match status" value="1"/>
</dbReference>
<dbReference type="SUPFAM" id="SSF56563">
    <property type="entry name" value="Major capsid protein gp5"/>
    <property type="match status" value="1"/>
</dbReference>
<evidence type="ECO:0000256" key="1">
    <source>
        <dbReference type="ARBA" id="ARBA00004328"/>
    </source>
</evidence>
<reference evidence="3 4" key="1">
    <citation type="journal article" date="2009" name="Stand. Genomic Sci.">
        <title>Complete genome sequence of Desulfotomaculum acetoxidans type strain (5575).</title>
        <authorList>
            <person name="Spring S."/>
            <person name="Lapidus A."/>
            <person name="Schroder M."/>
            <person name="Gleim D."/>
            <person name="Sims D."/>
            <person name="Meincke L."/>
            <person name="Glavina Del Rio T."/>
            <person name="Tice H."/>
            <person name="Copeland A."/>
            <person name="Cheng J.F."/>
            <person name="Lucas S."/>
            <person name="Chen F."/>
            <person name="Nolan M."/>
            <person name="Bruce D."/>
            <person name="Goodwin L."/>
            <person name="Pitluck S."/>
            <person name="Ivanova N."/>
            <person name="Mavromatis K."/>
            <person name="Mikhailova N."/>
            <person name="Pati A."/>
            <person name="Chen A."/>
            <person name="Palaniappan K."/>
            <person name="Land M."/>
            <person name="Hauser L."/>
            <person name="Chang Y.J."/>
            <person name="Jeffries C.D."/>
            <person name="Chain P."/>
            <person name="Saunders E."/>
            <person name="Brettin T."/>
            <person name="Detter J.C."/>
            <person name="Goker M."/>
            <person name="Bristow J."/>
            <person name="Eisen J.A."/>
            <person name="Markowitz V."/>
            <person name="Hugenholtz P."/>
            <person name="Kyrpides N.C."/>
            <person name="Klenk H.P."/>
            <person name="Han C."/>
        </authorList>
    </citation>
    <scope>NUCLEOTIDE SEQUENCE [LARGE SCALE GENOMIC DNA]</scope>
    <source>
        <strain evidence="4">ATCC 49208 / DSM 771 / VKM B-1644</strain>
    </source>
</reference>
<dbReference type="Proteomes" id="UP000002217">
    <property type="component" value="Chromosome"/>
</dbReference>
<sequence length="337" mass="37050">MLKPILEYMPDGRLDERLIRGAASGMSESVPSDGGFLIQQDFTSELLKRTYETGIIASRCRKLPISTNANGMKINAIDENSRATGSRLGGIRAYWAAEAETVAASKPKFRQMELNLQKLIGLCYATDELLADQATLESVLMDGFAEEFGFLVDDAVIRGTGVGMPLGILNSNAVVTVPKENAQAARSLTAENIINMWARLWARSQPNAVWLINQDIIPELYQLKIPIGTAGQLLYMPANGLSEMPYGTLFGRPVIPVEYCETLGTKGDIILADFGQYVIADKGGVTSAVSIHVRFIYDEQCFRFTYRVSGQSFWNAPLSPYRGTNTISPFVVLETRV</sequence>
<dbReference type="Pfam" id="PF05065">
    <property type="entry name" value="Phage_capsid"/>
    <property type="match status" value="1"/>
</dbReference>
<gene>
    <name evidence="3" type="ordered locus">Dtox_3666</name>
</gene>
<dbReference type="InterPro" id="IPR054612">
    <property type="entry name" value="Phage_capsid-like_C"/>
</dbReference>
<dbReference type="STRING" id="485916.Dtox_3666"/>
<dbReference type="AlphaFoldDB" id="C8VWL1"/>
<protein>
    <submittedName>
        <fullName evidence="3">Major capsid protein HK97</fullName>
    </submittedName>
</protein>
<evidence type="ECO:0000313" key="3">
    <source>
        <dbReference type="EMBL" id="ACV64375.1"/>
    </source>
</evidence>
<dbReference type="eggNOG" id="COG4653">
    <property type="taxonomic scope" value="Bacteria"/>
</dbReference>
<organism evidence="3 4">
    <name type="scientific">Desulfofarcimen acetoxidans (strain ATCC 49208 / DSM 771 / KCTC 5769 / VKM B-1644 / 5575)</name>
    <name type="common">Desulfotomaculum acetoxidans</name>
    <dbReference type="NCBI Taxonomy" id="485916"/>
    <lineage>
        <taxon>Bacteria</taxon>
        <taxon>Bacillati</taxon>
        <taxon>Bacillota</taxon>
        <taxon>Clostridia</taxon>
        <taxon>Eubacteriales</taxon>
        <taxon>Peptococcaceae</taxon>
        <taxon>Desulfofarcimen</taxon>
    </lineage>
</organism>
<dbReference type="KEGG" id="dae:Dtox_3666"/>
<evidence type="ECO:0000259" key="2">
    <source>
        <dbReference type="Pfam" id="PF05065"/>
    </source>
</evidence>
<dbReference type="InterPro" id="IPR024455">
    <property type="entry name" value="Phage_capsid"/>
</dbReference>
<dbReference type="NCBIfam" id="TIGR01554">
    <property type="entry name" value="major_cap_HK97"/>
    <property type="match status" value="1"/>
</dbReference>
<dbReference type="OrthoDB" id="2043141at2"/>